<feature type="region of interest" description="Disordered" evidence="11">
    <location>
        <begin position="248"/>
        <end position="282"/>
    </location>
</feature>
<comment type="cofactor">
    <cofactor evidence="2">
        <name>Zn(2+)</name>
        <dbReference type="ChEBI" id="CHEBI:29105"/>
    </cofactor>
</comment>
<dbReference type="SMART" id="SM00849">
    <property type="entry name" value="Lactamase_B"/>
    <property type="match status" value="1"/>
</dbReference>
<dbReference type="PANTHER" id="PTHR11935:SF94">
    <property type="entry name" value="TENZING NORGAY, ISOFORM C"/>
    <property type="match status" value="1"/>
</dbReference>
<keyword evidence="9" id="KW-0862">Zinc</keyword>
<dbReference type="FunFam" id="1.10.238.10:FF:000178">
    <property type="entry name" value="Calmodulin-2 A"/>
    <property type="match status" value="1"/>
</dbReference>
<dbReference type="GO" id="GO:0004416">
    <property type="term" value="F:hydroxyacylglutathione hydrolase activity"/>
    <property type="evidence" value="ECO:0007669"/>
    <property type="project" value="UniProtKB-EC"/>
</dbReference>
<dbReference type="PANTHER" id="PTHR11935">
    <property type="entry name" value="BETA LACTAMASE DOMAIN"/>
    <property type="match status" value="1"/>
</dbReference>
<dbReference type="GO" id="GO:0046872">
    <property type="term" value="F:metal ion binding"/>
    <property type="evidence" value="ECO:0007669"/>
    <property type="project" value="UniProtKB-KW"/>
</dbReference>
<dbReference type="InterPro" id="IPR035680">
    <property type="entry name" value="Clx_II_MBL"/>
</dbReference>
<dbReference type="EMBL" id="NCSJ02000079">
    <property type="protein sequence ID" value="RFU31257.1"/>
    <property type="molecule type" value="Genomic_DNA"/>
</dbReference>
<evidence type="ECO:0000259" key="12">
    <source>
        <dbReference type="SMART" id="SM00849"/>
    </source>
</evidence>
<comment type="catalytic activity">
    <reaction evidence="1">
        <text>an S-(2-hydroxyacyl)glutathione + H2O = a 2-hydroxy carboxylate + glutathione + H(+)</text>
        <dbReference type="Rhea" id="RHEA:21864"/>
        <dbReference type="ChEBI" id="CHEBI:15377"/>
        <dbReference type="ChEBI" id="CHEBI:15378"/>
        <dbReference type="ChEBI" id="CHEBI:57925"/>
        <dbReference type="ChEBI" id="CHEBI:58896"/>
        <dbReference type="ChEBI" id="CHEBI:71261"/>
        <dbReference type="EC" id="3.1.2.6"/>
    </reaction>
</comment>
<dbReference type="InterPro" id="IPR017782">
    <property type="entry name" value="Hydroxyacylglutathione_Hdrlase"/>
</dbReference>
<evidence type="ECO:0000256" key="3">
    <source>
        <dbReference type="ARBA" id="ARBA00004963"/>
    </source>
</evidence>
<proteinExistence type="inferred from homology"/>
<keyword evidence="7" id="KW-0677">Repeat</keyword>
<keyword evidence="14" id="KW-1185">Reference proteome</keyword>
<dbReference type="InterPro" id="IPR036866">
    <property type="entry name" value="RibonucZ/Hydroxyglut_hydro"/>
</dbReference>
<dbReference type="OMA" id="FHARTRT"/>
<comment type="caution">
    <text evidence="13">The sequence shown here is derived from an EMBL/GenBank/DDBJ whole genome shotgun (WGS) entry which is preliminary data.</text>
</comment>
<keyword evidence="8" id="KW-0378">Hydrolase</keyword>
<evidence type="ECO:0000256" key="7">
    <source>
        <dbReference type="ARBA" id="ARBA00022737"/>
    </source>
</evidence>
<comment type="pathway">
    <text evidence="3">Secondary metabolite metabolism; methylglyoxal degradation; (R)-lactate from methylglyoxal: step 2/2.</text>
</comment>
<dbReference type="NCBIfam" id="TIGR03413">
    <property type="entry name" value="GSH_gloB"/>
    <property type="match status" value="1"/>
</dbReference>
<dbReference type="InterPro" id="IPR001279">
    <property type="entry name" value="Metallo-B-lactamas"/>
</dbReference>
<feature type="non-terminal residue" evidence="13">
    <location>
        <position position="453"/>
    </location>
</feature>
<evidence type="ECO:0000256" key="5">
    <source>
        <dbReference type="ARBA" id="ARBA00011917"/>
    </source>
</evidence>
<evidence type="ECO:0000256" key="6">
    <source>
        <dbReference type="ARBA" id="ARBA00022723"/>
    </source>
</evidence>
<feature type="non-terminal residue" evidence="13">
    <location>
        <position position="1"/>
    </location>
</feature>
<sequence>MLLGTGTSDNYAYLVVDDKTKDAVIIDPANPDEVAPVLKQQIKDGKINLTAIVNTHHHWDHAGGNKKMLNHPEFQGKSIIGGKDCEAVSKTPQDGETFKIGDILVKALYTPCHTQDSICYYMQDGDQKVVFTGDTLFHAGCGKFFEGTPEQMNTALNKTLASLPDDTKVYPGHEYTKSNVKFALSVLPSEAVKKLQAFAENNKETQGKFTIGDEKEHNPFMRTQDPEIQRVTSKTDPVEVMGKLREMKNSFKAKRQSAKGKPPKRRAQGLGESAAPKARQSKLAKEHNITAAEENEIKEAFGLFSVPMSGEKEGVIPIKDVRRAMIALDIHPTPSELAEFTSILDPDGEGYAIYSSFLAICALKFHARTRTSDSHNQEVEEAFRLFMNGGASSGEEGKITLASLKRVARALKEDVEEDLLRDMILEANGGVGVGKGVNKEEFEGVMRRAGVWR</sequence>
<dbReference type="Pfam" id="PF16123">
    <property type="entry name" value="HAGH_C"/>
    <property type="match status" value="1"/>
</dbReference>
<evidence type="ECO:0000256" key="11">
    <source>
        <dbReference type="SAM" id="MobiDB-lite"/>
    </source>
</evidence>
<organism evidence="13 14">
    <name type="scientific">Scytalidium lignicola</name>
    <name type="common">Hyphomycete</name>
    <dbReference type="NCBI Taxonomy" id="5539"/>
    <lineage>
        <taxon>Eukaryota</taxon>
        <taxon>Fungi</taxon>
        <taxon>Dikarya</taxon>
        <taxon>Ascomycota</taxon>
        <taxon>Pezizomycotina</taxon>
        <taxon>Leotiomycetes</taxon>
        <taxon>Leotiomycetes incertae sedis</taxon>
        <taxon>Scytalidium</taxon>
    </lineage>
</organism>
<feature type="compositionally biased region" description="Basic residues" evidence="11">
    <location>
        <begin position="251"/>
        <end position="267"/>
    </location>
</feature>
<feature type="domain" description="Metallo-beta-lactamase" evidence="12">
    <location>
        <begin position="9"/>
        <end position="173"/>
    </location>
</feature>
<dbReference type="UniPathway" id="UPA00619">
    <property type="reaction ID" value="UER00676"/>
</dbReference>
<evidence type="ECO:0000256" key="4">
    <source>
        <dbReference type="ARBA" id="ARBA00006759"/>
    </source>
</evidence>
<dbReference type="CDD" id="cd07723">
    <property type="entry name" value="hydroxyacylglutathione_hydrolase_MBL-fold"/>
    <property type="match status" value="1"/>
</dbReference>
<evidence type="ECO:0000256" key="9">
    <source>
        <dbReference type="ARBA" id="ARBA00022833"/>
    </source>
</evidence>
<dbReference type="GO" id="GO:0043226">
    <property type="term" value="C:organelle"/>
    <property type="evidence" value="ECO:0007669"/>
    <property type="project" value="UniProtKB-ARBA"/>
</dbReference>
<gene>
    <name evidence="13" type="ORF">B7463_g5053</name>
</gene>
<evidence type="ECO:0000313" key="13">
    <source>
        <dbReference type="EMBL" id="RFU31257.1"/>
    </source>
</evidence>
<dbReference type="EC" id="3.1.2.6" evidence="5"/>
<reference evidence="13 14" key="1">
    <citation type="submission" date="2018-05" db="EMBL/GenBank/DDBJ databases">
        <title>Draft genome sequence of Scytalidium lignicola DSM 105466, a ubiquitous saprotrophic fungus.</title>
        <authorList>
            <person name="Buettner E."/>
            <person name="Gebauer A.M."/>
            <person name="Hofrichter M."/>
            <person name="Liers C."/>
            <person name="Kellner H."/>
        </authorList>
    </citation>
    <scope>NUCLEOTIDE SEQUENCE [LARGE SCALE GENOMIC DNA]</scope>
    <source>
        <strain evidence="13 14">DSM 105466</strain>
    </source>
</reference>
<evidence type="ECO:0000313" key="14">
    <source>
        <dbReference type="Proteomes" id="UP000258309"/>
    </source>
</evidence>
<dbReference type="OrthoDB" id="515692at2759"/>
<dbReference type="HAMAP" id="MF_01374">
    <property type="entry name" value="Glyoxalase_2"/>
    <property type="match status" value="1"/>
</dbReference>
<dbReference type="Pfam" id="PF00753">
    <property type="entry name" value="Lactamase_B"/>
    <property type="match status" value="1"/>
</dbReference>
<accession>A0A3E2HD42</accession>
<evidence type="ECO:0000256" key="10">
    <source>
        <dbReference type="ARBA" id="ARBA00031044"/>
    </source>
</evidence>
<dbReference type="Gene3D" id="3.60.15.10">
    <property type="entry name" value="Ribonuclease Z/Hydroxyacylglutathione hydrolase-like"/>
    <property type="match status" value="1"/>
</dbReference>
<dbReference type="Proteomes" id="UP000258309">
    <property type="component" value="Unassembled WGS sequence"/>
</dbReference>
<evidence type="ECO:0000256" key="2">
    <source>
        <dbReference type="ARBA" id="ARBA00001947"/>
    </source>
</evidence>
<protein>
    <recommendedName>
        <fullName evidence="5">hydroxyacylglutathione hydrolase</fullName>
        <ecNumber evidence="5">3.1.2.6</ecNumber>
    </recommendedName>
    <alternativeName>
        <fullName evidence="10">Glyoxalase II</fullName>
    </alternativeName>
</protein>
<dbReference type="SUPFAM" id="SSF47473">
    <property type="entry name" value="EF-hand"/>
    <property type="match status" value="1"/>
</dbReference>
<name>A0A3E2HD42_SCYLI</name>
<comment type="similarity">
    <text evidence="4">Belongs to the metallo-beta-lactamase superfamily. Glyoxalase II family.</text>
</comment>
<evidence type="ECO:0000256" key="1">
    <source>
        <dbReference type="ARBA" id="ARBA00001623"/>
    </source>
</evidence>
<dbReference type="STRING" id="5539.A0A3E2HD42"/>
<dbReference type="InterPro" id="IPR032282">
    <property type="entry name" value="HAGH_C"/>
</dbReference>
<evidence type="ECO:0000256" key="8">
    <source>
        <dbReference type="ARBA" id="ARBA00022801"/>
    </source>
</evidence>
<dbReference type="AlphaFoldDB" id="A0A3E2HD42"/>
<dbReference type="Gene3D" id="1.10.238.10">
    <property type="entry name" value="EF-hand"/>
    <property type="match status" value="2"/>
</dbReference>
<dbReference type="GO" id="GO:0019243">
    <property type="term" value="P:methylglyoxal catabolic process to D-lactate via S-lactoyl-glutathione"/>
    <property type="evidence" value="ECO:0007669"/>
    <property type="project" value="InterPro"/>
</dbReference>
<dbReference type="SUPFAM" id="SSF56281">
    <property type="entry name" value="Metallo-hydrolase/oxidoreductase"/>
    <property type="match status" value="1"/>
</dbReference>
<keyword evidence="6" id="KW-0479">Metal-binding</keyword>
<dbReference type="InterPro" id="IPR011992">
    <property type="entry name" value="EF-hand-dom_pair"/>
</dbReference>